<dbReference type="Gene3D" id="3.40.50.1820">
    <property type="entry name" value="alpha/beta hydrolase"/>
    <property type="match status" value="2"/>
</dbReference>
<evidence type="ECO:0000313" key="4">
    <source>
        <dbReference type="EMBL" id="SFF71586.1"/>
    </source>
</evidence>
<name>A0A1I2L377_9ACTN</name>
<accession>A0A1I2L377</accession>
<dbReference type="SUPFAM" id="SSF53474">
    <property type="entry name" value="alpha/beta-Hydrolases"/>
    <property type="match status" value="1"/>
</dbReference>
<dbReference type="InterPro" id="IPR000383">
    <property type="entry name" value="Xaa-Pro-like_dom"/>
</dbReference>
<dbReference type="InterPro" id="IPR029058">
    <property type="entry name" value="AB_hydrolase_fold"/>
</dbReference>
<keyword evidence="2" id="KW-0378">Hydrolase</keyword>
<dbReference type="InterPro" id="IPR013736">
    <property type="entry name" value="Xaa-Pro_dipept_C"/>
</dbReference>
<organism evidence="4 5">
    <name type="scientific">Blastococcus tunisiensis</name>
    <dbReference type="NCBI Taxonomy" id="1798228"/>
    <lineage>
        <taxon>Bacteria</taxon>
        <taxon>Bacillati</taxon>
        <taxon>Actinomycetota</taxon>
        <taxon>Actinomycetes</taxon>
        <taxon>Geodermatophilales</taxon>
        <taxon>Geodermatophilaceae</taxon>
        <taxon>Blastococcus</taxon>
    </lineage>
</organism>
<dbReference type="STRING" id="1798228.SAMN05216574_1249"/>
<dbReference type="Pfam" id="PF08530">
    <property type="entry name" value="PepX_C"/>
    <property type="match status" value="1"/>
</dbReference>
<dbReference type="NCBIfam" id="TIGR00976">
    <property type="entry name" value="CocE_NonD"/>
    <property type="match status" value="2"/>
</dbReference>
<dbReference type="SMART" id="SM00939">
    <property type="entry name" value="PepX_C"/>
    <property type="match status" value="1"/>
</dbReference>
<dbReference type="Gene3D" id="2.60.120.260">
    <property type="entry name" value="Galactose-binding domain-like"/>
    <property type="match status" value="1"/>
</dbReference>
<reference evidence="5" key="1">
    <citation type="submission" date="2016-10" db="EMBL/GenBank/DDBJ databases">
        <authorList>
            <person name="Varghese N."/>
            <person name="Submissions S."/>
        </authorList>
    </citation>
    <scope>NUCLEOTIDE SEQUENCE [LARGE SCALE GENOMIC DNA]</scope>
    <source>
        <strain evidence="5">DSM 46838</strain>
    </source>
</reference>
<proteinExistence type="inferred from homology"/>
<dbReference type="PANTHER" id="PTHR22946">
    <property type="entry name" value="DIENELACTONE HYDROLASE DOMAIN-CONTAINING PROTEIN-RELATED"/>
    <property type="match status" value="1"/>
</dbReference>
<comment type="similarity">
    <text evidence="1">Belongs to the AB hydrolase superfamily.</text>
</comment>
<dbReference type="GO" id="GO:0008239">
    <property type="term" value="F:dipeptidyl-peptidase activity"/>
    <property type="evidence" value="ECO:0007669"/>
    <property type="project" value="InterPro"/>
</dbReference>
<dbReference type="InterPro" id="IPR008979">
    <property type="entry name" value="Galactose-bd-like_sf"/>
</dbReference>
<feature type="domain" description="Xaa-Pro dipeptidyl-peptidase C-terminal" evidence="3">
    <location>
        <begin position="316"/>
        <end position="542"/>
    </location>
</feature>
<dbReference type="Pfam" id="PF02129">
    <property type="entry name" value="Peptidase_S15"/>
    <property type="match status" value="1"/>
</dbReference>
<evidence type="ECO:0000313" key="5">
    <source>
        <dbReference type="Proteomes" id="UP000198589"/>
    </source>
</evidence>
<dbReference type="EMBL" id="FOND01000024">
    <property type="protein sequence ID" value="SFF71586.1"/>
    <property type="molecule type" value="Genomic_DNA"/>
</dbReference>
<gene>
    <name evidence="4" type="ORF">SAMN05216574_1249</name>
</gene>
<dbReference type="Proteomes" id="UP000198589">
    <property type="component" value="Unassembled WGS sequence"/>
</dbReference>
<evidence type="ECO:0000256" key="2">
    <source>
        <dbReference type="ARBA" id="ARBA00022801"/>
    </source>
</evidence>
<dbReference type="RefSeq" id="WP_175527396.1">
    <property type="nucleotide sequence ID" value="NZ_FOND01000024.1"/>
</dbReference>
<sequence length="557" mass="59082">MLSRQTRRLGVIGTITGAVVAGVLAPPAAAHPTDPAPAAQLDWFDYDRPATYGTAVERLQVPMRDGFELGCTIARPAVGDAPVAGQFPGILRSYTPYGMAVAEADGEFATYFSQRGYNVMSCDIRGTGISPAPGFEARWPIQGRDGHDAVEWLADQPYSTGKVGASGTSYGGQTTLEIAAEQPPHLAAIAPNVSPMENYSEIFYPGGARAGADWLWVGAPDVADPAFDQRQLDAFAAHPTYDEYWDVQNVANKHEDIEVPVLLTGGWFDVFRAGAIGNYEGLRDAGNDDVHLVMGPWTHADPWEQETEPMPIGATLAWFDHWLGENPDAPLPAARVTSYEVAGAGGRWVGLADWPADGEGTELALGTDRVLDRRPGTPGSLDLPIAPDDGPATTCLVGCPRPTDPSADNAAADAGRLTFTSGPLVHDAVLAGRAEVTLEATLPNSDGNLVAKVMDVAPDGRVTEVAAGWLRAGHRFGHEQSVPVTPGKETTFVIETQPAHWRFAEGHRVRITLMTGDVPRLAPDGSTGVIAVATGARGSVAEIEFTDRVRFRKGPGA</sequence>
<protein>
    <recommendedName>
        <fullName evidence="3">Xaa-Pro dipeptidyl-peptidase C-terminal domain-containing protein</fullName>
    </recommendedName>
</protein>
<dbReference type="InterPro" id="IPR050261">
    <property type="entry name" value="FrsA_esterase"/>
</dbReference>
<dbReference type="InterPro" id="IPR005674">
    <property type="entry name" value="CocE/Ser_esterase"/>
</dbReference>
<evidence type="ECO:0000259" key="3">
    <source>
        <dbReference type="SMART" id="SM00939"/>
    </source>
</evidence>
<dbReference type="AlphaFoldDB" id="A0A1I2L377"/>
<keyword evidence="5" id="KW-1185">Reference proteome</keyword>
<dbReference type="SUPFAM" id="SSF49785">
    <property type="entry name" value="Galactose-binding domain-like"/>
    <property type="match status" value="1"/>
</dbReference>
<evidence type="ECO:0000256" key="1">
    <source>
        <dbReference type="ARBA" id="ARBA00008645"/>
    </source>
</evidence>